<accession>X1RY15</accession>
<name>X1RY15_9ZZZZ</name>
<dbReference type="AlphaFoldDB" id="X1RY15"/>
<proteinExistence type="predicted"/>
<organism evidence="1">
    <name type="scientific">marine sediment metagenome</name>
    <dbReference type="NCBI Taxonomy" id="412755"/>
    <lineage>
        <taxon>unclassified sequences</taxon>
        <taxon>metagenomes</taxon>
        <taxon>ecological metagenomes</taxon>
    </lineage>
</organism>
<gene>
    <name evidence="1" type="ORF">S12H4_00233</name>
</gene>
<reference evidence="1" key="1">
    <citation type="journal article" date="2014" name="Front. Microbiol.">
        <title>High frequency of phylogenetically diverse reductive dehalogenase-homologous genes in deep subseafloor sedimentary metagenomes.</title>
        <authorList>
            <person name="Kawai M."/>
            <person name="Futagami T."/>
            <person name="Toyoda A."/>
            <person name="Takaki Y."/>
            <person name="Nishi S."/>
            <person name="Hori S."/>
            <person name="Arai W."/>
            <person name="Tsubouchi T."/>
            <person name="Morono Y."/>
            <person name="Uchiyama I."/>
            <person name="Ito T."/>
            <person name="Fujiyama A."/>
            <person name="Inagaki F."/>
            <person name="Takami H."/>
        </authorList>
    </citation>
    <scope>NUCLEOTIDE SEQUENCE</scope>
    <source>
        <strain evidence="1">Expedition CK06-06</strain>
    </source>
</reference>
<evidence type="ECO:0000313" key="1">
    <source>
        <dbReference type="EMBL" id="GAI68080.1"/>
    </source>
</evidence>
<protein>
    <submittedName>
        <fullName evidence="1">Uncharacterized protein</fullName>
    </submittedName>
</protein>
<dbReference type="EMBL" id="BARW01000019">
    <property type="protein sequence ID" value="GAI68080.1"/>
    <property type="molecule type" value="Genomic_DNA"/>
</dbReference>
<sequence>MAKLKKPLFSLSSQGSLGKAISFVKRGGRSIAEKKPEVPDARTLAQLSWRHMYQKAVALWHALSAAERQEWESLARPKHMTGFAWFVSQALKPNPGLYLPLQGGKMAGDIDLDKHRVLKLPLPTDDQEAASKKYHDDNLPAGGYTEGCRVFKAWHQSIPDALQVDLIFDREDYDTDEMHDTVVNNERITIKTAGIYLITFQGQFEQNAVGVRRAQIRENVKGYIAEHRIDAQANTRTSFNISTLWQCVVGRYLIVRAWQDSGAPLDMEYHSYYSNYFMAQRVG</sequence>
<comment type="caution">
    <text evidence="1">The sequence shown here is derived from an EMBL/GenBank/DDBJ whole genome shotgun (WGS) entry which is preliminary data.</text>
</comment>